<sequence length="232" mass="24590">MAAPFLLAAVAVVVLWAATRTWRRTQPVMIPEDIEEATQLGRTRTRQVVLGTVAIVAVAVVMDVVQDIRDGGDYGSAASQGPTTVTISAPATLDDYQLMTGATADQLQSEVAARTSGQQVVNFYTTSGDPTRPVLVAMTDTSALDARLASDLDQYSADYENTQFLAGAGVTDAKVLPLGSDGEMQCGQNSTEEVCTWTDAGSEGSLTTTRISNIDMDQLTTLTMAFRSSAEH</sequence>
<accession>A0A1H7FSZ0</accession>
<gene>
    <name evidence="1" type="ORF">SAMN05414137_101390</name>
</gene>
<reference evidence="2" key="1">
    <citation type="submission" date="2016-10" db="EMBL/GenBank/DDBJ databases">
        <authorList>
            <person name="Varghese N."/>
        </authorList>
    </citation>
    <scope>NUCLEOTIDE SEQUENCE [LARGE SCALE GENOMIC DNA]</scope>
    <source>
        <strain evidence="2">DSM 45096 / BCRC 16803 / CGMCC 4.1857 / CIP 109030 / JCM 12277 / KCTC 19219 / NBRC 100920 / 33214</strain>
    </source>
</reference>
<organism evidence="1 2">
    <name type="scientific">Streptacidiphilus jiangxiensis</name>
    <dbReference type="NCBI Taxonomy" id="235985"/>
    <lineage>
        <taxon>Bacteria</taxon>
        <taxon>Bacillati</taxon>
        <taxon>Actinomycetota</taxon>
        <taxon>Actinomycetes</taxon>
        <taxon>Kitasatosporales</taxon>
        <taxon>Streptomycetaceae</taxon>
        <taxon>Streptacidiphilus</taxon>
    </lineage>
</organism>
<protein>
    <submittedName>
        <fullName evidence="1">Uncharacterized protein</fullName>
    </submittedName>
</protein>
<name>A0A1H7FSZ0_STRJI</name>
<evidence type="ECO:0000313" key="2">
    <source>
        <dbReference type="Proteomes" id="UP000183015"/>
    </source>
</evidence>
<proteinExistence type="predicted"/>
<keyword evidence="2" id="KW-1185">Reference proteome</keyword>
<dbReference type="Proteomes" id="UP000183015">
    <property type="component" value="Unassembled WGS sequence"/>
</dbReference>
<dbReference type="AlphaFoldDB" id="A0A1H7FSZ0"/>
<dbReference type="EMBL" id="FOAZ01000001">
    <property type="protein sequence ID" value="SEK29069.1"/>
    <property type="molecule type" value="Genomic_DNA"/>
</dbReference>
<evidence type="ECO:0000313" key="1">
    <source>
        <dbReference type="EMBL" id="SEK29069.1"/>
    </source>
</evidence>